<dbReference type="NCBIfam" id="NF033573">
    <property type="entry name" value="transpos_IS200"/>
    <property type="match status" value="1"/>
</dbReference>
<keyword evidence="3" id="KW-1185">Reference proteome</keyword>
<dbReference type="InterPro" id="IPR036515">
    <property type="entry name" value="Transposase_17_sf"/>
</dbReference>
<accession>A0A0B5FPN5</accession>
<dbReference type="GO" id="GO:0003677">
    <property type="term" value="F:DNA binding"/>
    <property type="evidence" value="ECO:0007669"/>
    <property type="project" value="InterPro"/>
</dbReference>
<dbReference type="HOGENOM" id="CLU_101320_2_0_7"/>
<dbReference type="PANTHER" id="PTHR33360">
    <property type="entry name" value="TRANSPOSASE FOR INSERTION SEQUENCE ELEMENT IS200"/>
    <property type="match status" value="1"/>
</dbReference>
<evidence type="ECO:0000259" key="1">
    <source>
        <dbReference type="SMART" id="SM01321"/>
    </source>
</evidence>
<dbReference type="RefSeq" id="WP_040200334.1">
    <property type="nucleotide sequence ID" value="NZ_CP010311.1"/>
</dbReference>
<dbReference type="InterPro" id="IPR002686">
    <property type="entry name" value="Transposase_17"/>
</dbReference>
<dbReference type="GO" id="GO:0004803">
    <property type="term" value="F:transposase activity"/>
    <property type="evidence" value="ECO:0007669"/>
    <property type="project" value="InterPro"/>
</dbReference>
<proteinExistence type="predicted"/>
<dbReference type="SUPFAM" id="SSF143422">
    <property type="entry name" value="Transposase IS200-like"/>
    <property type="match status" value="1"/>
</dbReference>
<evidence type="ECO:0000313" key="2">
    <source>
        <dbReference type="EMBL" id="AJF06624.1"/>
    </source>
</evidence>
<dbReference type="GO" id="GO:0006313">
    <property type="term" value="P:DNA transposition"/>
    <property type="evidence" value="ECO:0007669"/>
    <property type="project" value="InterPro"/>
</dbReference>
<dbReference type="PANTHER" id="PTHR33360:SF2">
    <property type="entry name" value="TRANSPOSASE FOR INSERTION SEQUENCE ELEMENT IS200"/>
    <property type="match status" value="1"/>
</dbReference>
<dbReference type="Pfam" id="PF01797">
    <property type="entry name" value="Y1_Tnp"/>
    <property type="match status" value="1"/>
</dbReference>
<protein>
    <submittedName>
        <fullName evidence="2">Transposase</fullName>
    </submittedName>
</protein>
<organism evidence="2 3">
    <name type="scientific">Geoalkalibacter subterraneus</name>
    <dbReference type="NCBI Taxonomy" id="483547"/>
    <lineage>
        <taxon>Bacteria</taxon>
        <taxon>Pseudomonadati</taxon>
        <taxon>Thermodesulfobacteriota</taxon>
        <taxon>Desulfuromonadia</taxon>
        <taxon>Desulfuromonadales</taxon>
        <taxon>Geoalkalibacteraceae</taxon>
        <taxon>Geoalkalibacter</taxon>
    </lineage>
</organism>
<feature type="domain" description="Transposase IS200-like" evidence="1">
    <location>
        <begin position="11"/>
        <end position="130"/>
    </location>
</feature>
<dbReference type="KEGG" id="gsb:GSUB_08795"/>
<dbReference type="Proteomes" id="UP000035036">
    <property type="component" value="Chromosome"/>
</dbReference>
<dbReference type="AlphaFoldDB" id="A0A0B5FPN5"/>
<dbReference type="OrthoDB" id="9798161at2"/>
<dbReference type="STRING" id="483547.GSUB_08795"/>
<sequence length="144" mass="17485">MSRFRKLTHAIWHCQYHVVWVPKYRFRVLEGELAQEVRACIRIFSEQSHCEIVELNIQKDHVHLIVMVPPKVSISELMGRLKGRSAIRILKRFSELRKKRYWGNHFWVPGYCVDTVGLDAEMIRRYVRYQEKREKDIEQQQLKY</sequence>
<dbReference type="EMBL" id="CP010311">
    <property type="protein sequence ID" value="AJF06624.1"/>
    <property type="molecule type" value="Genomic_DNA"/>
</dbReference>
<evidence type="ECO:0000313" key="3">
    <source>
        <dbReference type="Proteomes" id="UP000035036"/>
    </source>
</evidence>
<gene>
    <name evidence="2" type="ORF">GSUB_08795</name>
</gene>
<name>A0A0B5FPN5_9BACT</name>
<dbReference type="Gene3D" id="3.30.70.1290">
    <property type="entry name" value="Transposase IS200-like"/>
    <property type="match status" value="1"/>
</dbReference>
<dbReference type="SMART" id="SM01321">
    <property type="entry name" value="Y1_Tnp"/>
    <property type="match status" value="1"/>
</dbReference>
<reference evidence="2 3" key="1">
    <citation type="journal article" date="2015" name="Genome Announc.">
        <title>Genomes of Geoalkalibacter ferrihydriticus Z-0531T and Geoalkalibacter subterraneus Red1T, Two Haloalkaliphilic Metal-Reducing Deltaproteobacteria.</title>
        <authorList>
            <person name="Badalamenti J.P."/>
            <person name="Krajmalnik-Brown R."/>
            <person name="Torres C.I."/>
            <person name="Bond D.R."/>
        </authorList>
    </citation>
    <scope>NUCLEOTIDE SEQUENCE [LARGE SCALE GENOMIC DNA]</scope>
    <source>
        <strain evidence="2 3">Red1</strain>
    </source>
</reference>